<feature type="region of interest" description="Disordered" evidence="5">
    <location>
        <begin position="1"/>
        <end position="169"/>
    </location>
</feature>
<dbReference type="InterPro" id="IPR019775">
    <property type="entry name" value="WD40_repeat_CS"/>
</dbReference>
<gene>
    <name evidence="6" type="ORF">L211DRAFT_781837</name>
</gene>
<dbReference type="OrthoDB" id="10248252at2759"/>
<evidence type="ECO:0000256" key="4">
    <source>
        <dbReference type="PROSITE-ProRule" id="PRU00221"/>
    </source>
</evidence>
<dbReference type="GO" id="GO:0031929">
    <property type="term" value="P:TOR signaling"/>
    <property type="evidence" value="ECO:0007669"/>
    <property type="project" value="InterPro"/>
</dbReference>
<dbReference type="Pfam" id="PF00400">
    <property type="entry name" value="WD40"/>
    <property type="match status" value="2"/>
</dbReference>
<dbReference type="GO" id="GO:0031931">
    <property type="term" value="C:TORC1 complex"/>
    <property type="evidence" value="ECO:0007669"/>
    <property type="project" value="InterPro"/>
</dbReference>
<evidence type="ECO:0000256" key="3">
    <source>
        <dbReference type="ARBA" id="ARBA00022737"/>
    </source>
</evidence>
<dbReference type="PROSITE" id="PS50082">
    <property type="entry name" value="WD_REPEATS_2"/>
    <property type="match status" value="1"/>
</dbReference>
<protein>
    <submittedName>
        <fullName evidence="6">WD40 repeat-like protein</fullName>
    </submittedName>
</protein>
<feature type="compositionally biased region" description="Low complexity" evidence="5">
    <location>
        <begin position="1"/>
        <end position="13"/>
    </location>
</feature>
<dbReference type="STRING" id="1051890.A0A3N4LU36"/>
<dbReference type="SUPFAM" id="SSF50978">
    <property type="entry name" value="WD40 repeat-like"/>
    <property type="match status" value="2"/>
</dbReference>
<reference evidence="6 7" key="1">
    <citation type="journal article" date="2018" name="Nat. Ecol. Evol.">
        <title>Pezizomycetes genomes reveal the molecular basis of ectomycorrhizal truffle lifestyle.</title>
        <authorList>
            <person name="Murat C."/>
            <person name="Payen T."/>
            <person name="Noel B."/>
            <person name="Kuo A."/>
            <person name="Morin E."/>
            <person name="Chen J."/>
            <person name="Kohler A."/>
            <person name="Krizsan K."/>
            <person name="Balestrini R."/>
            <person name="Da Silva C."/>
            <person name="Montanini B."/>
            <person name="Hainaut M."/>
            <person name="Levati E."/>
            <person name="Barry K.W."/>
            <person name="Belfiori B."/>
            <person name="Cichocki N."/>
            <person name="Clum A."/>
            <person name="Dockter R.B."/>
            <person name="Fauchery L."/>
            <person name="Guy J."/>
            <person name="Iotti M."/>
            <person name="Le Tacon F."/>
            <person name="Lindquist E.A."/>
            <person name="Lipzen A."/>
            <person name="Malagnac F."/>
            <person name="Mello A."/>
            <person name="Molinier V."/>
            <person name="Miyauchi S."/>
            <person name="Poulain J."/>
            <person name="Riccioni C."/>
            <person name="Rubini A."/>
            <person name="Sitrit Y."/>
            <person name="Splivallo R."/>
            <person name="Traeger S."/>
            <person name="Wang M."/>
            <person name="Zifcakova L."/>
            <person name="Wipf D."/>
            <person name="Zambonelli A."/>
            <person name="Paolocci F."/>
            <person name="Nowrousian M."/>
            <person name="Ottonello S."/>
            <person name="Baldrian P."/>
            <person name="Spatafora J.W."/>
            <person name="Henrissat B."/>
            <person name="Nagy L.G."/>
            <person name="Aury J.M."/>
            <person name="Wincker P."/>
            <person name="Grigoriev I.V."/>
            <person name="Bonfante P."/>
            <person name="Martin F.M."/>
        </authorList>
    </citation>
    <scope>NUCLEOTIDE SEQUENCE [LARGE SCALE GENOMIC DNA]</scope>
    <source>
        <strain evidence="6 7">ATCC MYA-4762</strain>
    </source>
</reference>
<name>A0A3N4LU36_9PEZI</name>
<evidence type="ECO:0000256" key="1">
    <source>
        <dbReference type="ARBA" id="ARBA00009890"/>
    </source>
</evidence>
<proteinExistence type="inferred from homology"/>
<dbReference type="GO" id="GO:0031932">
    <property type="term" value="C:TORC2 complex"/>
    <property type="evidence" value="ECO:0007669"/>
    <property type="project" value="InterPro"/>
</dbReference>
<evidence type="ECO:0000313" key="7">
    <source>
        <dbReference type="Proteomes" id="UP000267821"/>
    </source>
</evidence>
<dbReference type="PANTHER" id="PTHR19842">
    <property type="entry name" value="G BETA-LIKE PROTEIN GBL"/>
    <property type="match status" value="1"/>
</dbReference>
<keyword evidence="7" id="KW-1185">Reference proteome</keyword>
<dbReference type="PANTHER" id="PTHR19842:SF2">
    <property type="entry name" value="WD REPEAT PROTEIN (AFU_ORTHOLOGUE AFUA_5G04300)"/>
    <property type="match status" value="1"/>
</dbReference>
<dbReference type="SMART" id="SM00320">
    <property type="entry name" value="WD40"/>
    <property type="match status" value="6"/>
</dbReference>
<evidence type="ECO:0000313" key="6">
    <source>
        <dbReference type="EMBL" id="RPB26320.1"/>
    </source>
</evidence>
<keyword evidence="3" id="KW-0677">Repeat</keyword>
<dbReference type="InterPro" id="IPR015943">
    <property type="entry name" value="WD40/YVTN_repeat-like_dom_sf"/>
</dbReference>
<dbReference type="InterPro" id="IPR036322">
    <property type="entry name" value="WD40_repeat_dom_sf"/>
</dbReference>
<feature type="compositionally biased region" description="Polar residues" evidence="5">
    <location>
        <begin position="52"/>
        <end position="74"/>
    </location>
</feature>
<dbReference type="GO" id="GO:0032956">
    <property type="term" value="P:regulation of actin cytoskeleton organization"/>
    <property type="evidence" value="ECO:0007669"/>
    <property type="project" value="TreeGrafter"/>
</dbReference>
<dbReference type="InterPro" id="IPR037588">
    <property type="entry name" value="MLST8"/>
</dbReference>
<keyword evidence="2 4" id="KW-0853">WD repeat</keyword>
<comment type="similarity">
    <text evidence="1">Belongs to the WD repeat LST8 family.</text>
</comment>
<organism evidence="6 7">
    <name type="scientific">Terfezia boudieri ATCC MYA-4762</name>
    <dbReference type="NCBI Taxonomy" id="1051890"/>
    <lineage>
        <taxon>Eukaryota</taxon>
        <taxon>Fungi</taxon>
        <taxon>Dikarya</taxon>
        <taxon>Ascomycota</taxon>
        <taxon>Pezizomycotina</taxon>
        <taxon>Pezizomycetes</taxon>
        <taxon>Pezizales</taxon>
        <taxon>Pezizaceae</taxon>
        <taxon>Terfezia</taxon>
    </lineage>
</organism>
<evidence type="ECO:0000256" key="2">
    <source>
        <dbReference type="ARBA" id="ARBA00022574"/>
    </source>
</evidence>
<dbReference type="InParanoid" id="A0A3N4LU36"/>
<accession>A0A3N4LU36</accession>
<sequence length="859" mass="93026">MYSTTTPVTTATPIGSLFCPGGSPSVAPVNPTPQRGWESPVKRKFSEIVDSQEPNSLISEPSAHHPSQVQTRASITPDPAVRPSSGKRAKPIQPELQRSPRTAPPKIAVPTPPRIKQSQVPIPIGSPRKSIDLTVSPTRTTPTRRKNVPSAAVKDAGEGTSDASDFEDYDPLSDVEEIHEIRRMLTQSHPPSEPAKPGLSTQPPPILQHEGQSMAYQLALAARIPTKSKRRPYLSRNARDFLGHIGSWGGFREFDGYLIHVDFTAREIETIVYHVSEATGEEIRRRESDYEFLTRTVRQLLSLGEDVFTSCMRTAASILRGRTTSDCILFAQDCLDSRTHSPNGSNGFIRVLLSKKTFSHSPESRQKLRLRRELGWGVDKTSIAAEASRQIQYSVIHGLKPWRVFKGGSSDIHDVAWSPNGDKFALGAVTFQDVYNRAGNLVLGSVSAGTAKMLHGHQVLRPEPLNGMDPIQHSTVSRVGFSPSGVLYSAGYDGTVKVWAAEQAGAPRVGERRLGEEVWVLAVSPNHHNLVAAGTKNGKLELSSWDDDGTFLSAEPCVLQKTITEMLYPSCLAWGNSFHNQYLVAGYDTANDHSMTGSLVIYDAESGRQFLKVTPGSTRCFDVFSHPNGCFVVGCAARGAKSLGIKSTVRMFHITGTGAEIEFDVDSDQQDINRVTISPCGTYVTSSGTCGTTLLWDIRYPTRTLHRLTHGPTLMPLQNPNIPPPDDTGVEVALWGPTHASNFLYTGSSDGVVKVWDIKRADPFMKDLAKVDAQIMSGAWAPGGGMLIVGDTSGTATVLNTFGEAGGEGGVSQFRVEGEVSGSADVDASELGRYYSRELVHTGKVVVGYGAMGYGAYGA</sequence>
<dbReference type="Proteomes" id="UP000267821">
    <property type="component" value="Unassembled WGS sequence"/>
</dbReference>
<dbReference type="AlphaFoldDB" id="A0A3N4LU36"/>
<dbReference type="Gene3D" id="2.130.10.10">
    <property type="entry name" value="YVTN repeat-like/Quinoprotein amine dehydrogenase"/>
    <property type="match status" value="1"/>
</dbReference>
<dbReference type="EMBL" id="ML121535">
    <property type="protein sequence ID" value="RPB26320.1"/>
    <property type="molecule type" value="Genomic_DNA"/>
</dbReference>
<evidence type="ECO:0000256" key="5">
    <source>
        <dbReference type="SAM" id="MobiDB-lite"/>
    </source>
</evidence>
<dbReference type="PROSITE" id="PS00678">
    <property type="entry name" value="WD_REPEATS_1"/>
    <property type="match status" value="1"/>
</dbReference>
<dbReference type="InterPro" id="IPR001680">
    <property type="entry name" value="WD40_rpt"/>
</dbReference>
<feature type="repeat" description="WD" evidence="4">
    <location>
        <begin position="741"/>
        <end position="766"/>
    </location>
</feature>